<organism evidence="2 3">
    <name type="scientific">Zobellia amurskyensis</name>
    <dbReference type="NCBI Taxonomy" id="248905"/>
    <lineage>
        <taxon>Bacteria</taxon>
        <taxon>Pseudomonadati</taxon>
        <taxon>Bacteroidota</taxon>
        <taxon>Flavobacteriia</taxon>
        <taxon>Flavobacteriales</taxon>
        <taxon>Flavobacteriaceae</taxon>
        <taxon>Zobellia</taxon>
    </lineage>
</organism>
<feature type="chain" id="PRO_5031251970" evidence="1">
    <location>
        <begin position="29"/>
        <end position="108"/>
    </location>
</feature>
<dbReference type="RefSeq" id="WP_155599521.1">
    <property type="nucleotide sequence ID" value="NZ_RCNR01000011.1"/>
</dbReference>
<accession>A0A7X2ZSX9</accession>
<keyword evidence="3" id="KW-1185">Reference proteome</keyword>
<proteinExistence type="predicted"/>
<gene>
    <name evidence="2" type="ORF">D9O36_08130</name>
</gene>
<reference evidence="2 3" key="1">
    <citation type="journal article" date="2019" name="Mar. Drugs">
        <title>Comparative Genomics and CAZyme Genome Repertoires of Marine Zobellia amurskyensis KMM 3526(T) and Zobellia laminariae KMM 3676(T).</title>
        <authorList>
            <person name="Chernysheva N."/>
            <person name="Bystritskaya E."/>
            <person name="Stenkova A."/>
            <person name="Golovkin I."/>
            <person name="Nedashkovskaya O."/>
            <person name="Isaeva M."/>
        </authorList>
    </citation>
    <scope>NUCLEOTIDE SEQUENCE [LARGE SCALE GENOMIC DNA]</scope>
    <source>
        <strain evidence="2 3">KMM 3526</strain>
    </source>
</reference>
<dbReference type="AlphaFoldDB" id="A0A7X2ZSX9"/>
<evidence type="ECO:0000256" key="1">
    <source>
        <dbReference type="SAM" id="SignalP"/>
    </source>
</evidence>
<sequence>MNHSKQIVKSITAFVLFCALLFPSAVQVFHFFEGHEHEVCNDSSEHYHEAPTDCSVYHIQLTSFSYDFSIFPDIIPFEYAQHNEQLFSSVVIDSYSKTNFQLRAPPIV</sequence>
<comment type="caution">
    <text evidence="2">The sequence shown here is derived from an EMBL/GenBank/DDBJ whole genome shotgun (WGS) entry which is preliminary data.</text>
</comment>
<protein>
    <submittedName>
        <fullName evidence="2">Uncharacterized protein</fullName>
    </submittedName>
</protein>
<dbReference type="OrthoDB" id="1449138at2"/>
<dbReference type="Proteomes" id="UP000540519">
    <property type="component" value="Unassembled WGS sequence"/>
</dbReference>
<keyword evidence="1" id="KW-0732">Signal</keyword>
<evidence type="ECO:0000313" key="2">
    <source>
        <dbReference type="EMBL" id="MUH35803.1"/>
    </source>
</evidence>
<evidence type="ECO:0000313" key="3">
    <source>
        <dbReference type="Proteomes" id="UP000540519"/>
    </source>
</evidence>
<name>A0A7X2ZSX9_9FLAO</name>
<dbReference type="EMBL" id="RCNR01000011">
    <property type="protein sequence ID" value="MUH35803.1"/>
    <property type="molecule type" value="Genomic_DNA"/>
</dbReference>
<feature type="signal peptide" evidence="1">
    <location>
        <begin position="1"/>
        <end position="28"/>
    </location>
</feature>